<organism evidence="5 6">
    <name type="scientific">Zarconia navalis LEGE 11467</name>
    <dbReference type="NCBI Taxonomy" id="1828826"/>
    <lineage>
        <taxon>Bacteria</taxon>
        <taxon>Bacillati</taxon>
        <taxon>Cyanobacteriota</taxon>
        <taxon>Cyanophyceae</taxon>
        <taxon>Oscillatoriophycideae</taxon>
        <taxon>Oscillatoriales</taxon>
        <taxon>Oscillatoriales incertae sedis</taxon>
        <taxon>Zarconia</taxon>
        <taxon>Zarconia navalis</taxon>
    </lineage>
</organism>
<name>A0A928VWU0_9CYAN</name>
<evidence type="ECO:0000256" key="2">
    <source>
        <dbReference type="ARBA" id="ARBA00023180"/>
    </source>
</evidence>
<comment type="caution">
    <text evidence="5">The sequence shown here is derived from an EMBL/GenBank/DDBJ whole genome shotgun (WGS) entry which is preliminary data.</text>
</comment>
<accession>A0A928VWU0</accession>
<keyword evidence="1" id="KW-0808">Transferase</keyword>
<dbReference type="SUPFAM" id="SSF48452">
    <property type="entry name" value="TPR-like"/>
    <property type="match status" value="1"/>
</dbReference>
<dbReference type="Pfam" id="PF13181">
    <property type="entry name" value="TPR_8"/>
    <property type="match status" value="2"/>
</dbReference>
<keyword evidence="6" id="KW-1185">Reference proteome</keyword>
<dbReference type="InterPro" id="IPR019734">
    <property type="entry name" value="TPR_rpt"/>
</dbReference>
<dbReference type="EMBL" id="JADEXN010000020">
    <property type="protein sequence ID" value="MBE9039613.1"/>
    <property type="molecule type" value="Genomic_DNA"/>
</dbReference>
<dbReference type="InterPro" id="IPR011990">
    <property type="entry name" value="TPR-like_helical_dom_sf"/>
</dbReference>
<evidence type="ECO:0000256" key="1">
    <source>
        <dbReference type="ARBA" id="ARBA00022679"/>
    </source>
</evidence>
<evidence type="ECO:0000313" key="6">
    <source>
        <dbReference type="Proteomes" id="UP000621799"/>
    </source>
</evidence>
<evidence type="ECO:0000259" key="4">
    <source>
        <dbReference type="Pfam" id="PF00685"/>
    </source>
</evidence>
<dbReference type="PANTHER" id="PTHR10605:SF56">
    <property type="entry name" value="BIFUNCTIONAL HEPARAN SULFATE N-DEACETYLASE_N-SULFOTRANSFERASE"/>
    <property type="match status" value="1"/>
</dbReference>
<dbReference type="AlphaFoldDB" id="A0A928VWU0"/>
<sequence length="438" mass="51039">MTSNIVETHGQIAKNYYQEGKRKKALAACKKAIELNQDVEIAYQVMGDVLKDLGETQAAGDAFAKLGEFYVSQAKYQKGAVAYRRATKLRPNYSVYYKDLGNALTHNHVYWYNRELKQILIDEGFLDEAITCYQKAIELGFNTFWVSLNLGDALTARNRLEEAASVYQTALRRKVQRAYPDFVDRYWNSAKVNGPDFIIIGAAKCGTTSLYEYMVEHPQIVQTVKKEIDFFINFERGLDWYLSHFPPTPKGKVNFLSGEASTSYFNHNETRTRLLEQFPNTKLIAILRNPVDRAISHYHNNRKYSGEKRSLHDAMHDEIEALSGLQDRLKGGGQYWKNQQGYLWLGLYVYFIQEWMNVFPPEQFLIFQSEEFYSAPAKTMQQVFEFLELPDYQLTDYKKYNKGSYSPAEEELRQELSAFYKPHNQKLEEYLGRSFNWK</sequence>
<keyword evidence="3" id="KW-0802">TPR repeat</keyword>
<dbReference type="Gene3D" id="3.40.50.300">
    <property type="entry name" value="P-loop containing nucleotide triphosphate hydrolases"/>
    <property type="match status" value="1"/>
</dbReference>
<evidence type="ECO:0000313" key="5">
    <source>
        <dbReference type="EMBL" id="MBE9039613.1"/>
    </source>
</evidence>
<protein>
    <submittedName>
        <fullName evidence="5">Sulfotransferase domain-containing protein</fullName>
    </submittedName>
</protein>
<feature type="repeat" description="TPR" evidence="3">
    <location>
        <begin position="60"/>
        <end position="93"/>
    </location>
</feature>
<dbReference type="GO" id="GO:0008146">
    <property type="term" value="F:sulfotransferase activity"/>
    <property type="evidence" value="ECO:0007669"/>
    <property type="project" value="InterPro"/>
</dbReference>
<feature type="domain" description="Sulfotransferase" evidence="4">
    <location>
        <begin position="195"/>
        <end position="397"/>
    </location>
</feature>
<dbReference type="SUPFAM" id="SSF52540">
    <property type="entry name" value="P-loop containing nucleoside triphosphate hydrolases"/>
    <property type="match status" value="1"/>
</dbReference>
<gene>
    <name evidence="5" type="ORF">IQ235_02230</name>
</gene>
<keyword evidence="2" id="KW-0325">Glycoprotein</keyword>
<dbReference type="Gene3D" id="1.25.40.10">
    <property type="entry name" value="Tetratricopeptide repeat domain"/>
    <property type="match status" value="3"/>
</dbReference>
<proteinExistence type="predicted"/>
<dbReference type="InterPro" id="IPR037359">
    <property type="entry name" value="NST/OST"/>
</dbReference>
<dbReference type="PROSITE" id="PS50005">
    <property type="entry name" value="TPR"/>
    <property type="match status" value="1"/>
</dbReference>
<dbReference type="Pfam" id="PF00685">
    <property type="entry name" value="Sulfotransfer_1"/>
    <property type="match status" value="1"/>
</dbReference>
<dbReference type="InterPro" id="IPR027417">
    <property type="entry name" value="P-loop_NTPase"/>
</dbReference>
<dbReference type="InterPro" id="IPR000863">
    <property type="entry name" value="Sulfotransferase_dom"/>
</dbReference>
<dbReference type="SMART" id="SM00028">
    <property type="entry name" value="TPR"/>
    <property type="match status" value="3"/>
</dbReference>
<dbReference type="PANTHER" id="PTHR10605">
    <property type="entry name" value="HEPARAN SULFATE SULFOTRANSFERASE"/>
    <property type="match status" value="1"/>
</dbReference>
<dbReference type="Proteomes" id="UP000621799">
    <property type="component" value="Unassembled WGS sequence"/>
</dbReference>
<evidence type="ECO:0000256" key="3">
    <source>
        <dbReference type="PROSITE-ProRule" id="PRU00339"/>
    </source>
</evidence>
<dbReference type="RefSeq" id="WP_264319872.1">
    <property type="nucleotide sequence ID" value="NZ_JADEXN010000020.1"/>
</dbReference>
<reference evidence="5" key="1">
    <citation type="submission" date="2020-10" db="EMBL/GenBank/DDBJ databases">
        <authorList>
            <person name="Castelo-Branco R."/>
            <person name="Eusebio N."/>
            <person name="Adriana R."/>
            <person name="Vieira A."/>
            <person name="Brugerolle De Fraissinette N."/>
            <person name="Rezende De Castro R."/>
            <person name="Schneider M.P."/>
            <person name="Vasconcelos V."/>
            <person name="Leao P.N."/>
        </authorList>
    </citation>
    <scope>NUCLEOTIDE SEQUENCE</scope>
    <source>
        <strain evidence="5">LEGE 11467</strain>
    </source>
</reference>